<dbReference type="EMBL" id="KZ851914">
    <property type="protein sequence ID" value="RDH20455.1"/>
    <property type="molecule type" value="Genomic_DNA"/>
</dbReference>
<dbReference type="VEuPathDB" id="FungiDB:M747DRAFT_36801"/>
<gene>
    <name evidence="2" type="ORF">M747DRAFT_36801</name>
</gene>
<feature type="transmembrane region" description="Helical" evidence="1">
    <location>
        <begin position="28"/>
        <end position="45"/>
    </location>
</feature>
<reference evidence="2 3" key="1">
    <citation type="submission" date="2018-07" db="EMBL/GenBank/DDBJ databases">
        <title>Section-level genome sequencing of Aspergillus section Nigri to investigate inter- and intra-species variation.</title>
        <authorList>
            <consortium name="DOE Joint Genome Institute"/>
            <person name="Vesth T.C."/>
            <person name="Nybo J.L."/>
            <person name="Theobald S."/>
            <person name="Frisvad J.C."/>
            <person name="Larsen T.O."/>
            <person name="Nielsen K.F."/>
            <person name="Hoof J.B."/>
            <person name="Brandl J."/>
            <person name="Salamov A."/>
            <person name="Riley R."/>
            <person name="Gladden J.M."/>
            <person name="Phatale P."/>
            <person name="Nielsen M.T."/>
            <person name="Lyhne E.K."/>
            <person name="Kogle M.E."/>
            <person name="Strasser K."/>
            <person name="McDonnell E."/>
            <person name="Barry K."/>
            <person name="Clum A."/>
            <person name="Chen C."/>
            <person name="Nolan M."/>
            <person name="Sandor L."/>
            <person name="Kuo A."/>
            <person name="Lipzen A."/>
            <person name="Hainaut M."/>
            <person name="Drula E."/>
            <person name="Tsang A."/>
            <person name="Magnuson J.K."/>
            <person name="Henrissat B."/>
            <person name="Wiebenga A."/>
            <person name="Simmons B.A."/>
            <person name="Makela M.R."/>
            <person name="De vries R.P."/>
            <person name="Grigoriev I.V."/>
            <person name="Mortensen U.H."/>
            <person name="Baker S.E."/>
            <person name="Andersen M.R."/>
        </authorList>
    </citation>
    <scope>NUCLEOTIDE SEQUENCE [LARGE SCALE GENOMIC DNA]</scope>
    <source>
        <strain evidence="2 3">ATCC 13496</strain>
    </source>
</reference>
<keyword evidence="1" id="KW-0472">Membrane</keyword>
<protein>
    <submittedName>
        <fullName evidence="2">Uncharacterized protein</fullName>
    </submittedName>
</protein>
<proteinExistence type="predicted"/>
<evidence type="ECO:0000256" key="1">
    <source>
        <dbReference type="SAM" id="Phobius"/>
    </source>
</evidence>
<organism evidence="2 3">
    <name type="scientific">Aspergillus niger ATCC 13496</name>
    <dbReference type="NCBI Taxonomy" id="1353008"/>
    <lineage>
        <taxon>Eukaryota</taxon>
        <taxon>Fungi</taxon>
        <taxon>Dikarya</taxon>
        <taxon>Ascomycota</taxon>
        <taxon>Pezizomycotina</taxon>
        <taxon>Eurotiomycetes</taxon>
        <taxon>Eurotiomycetidae</taxon>
        <taxon>Eurotiales</taxon>
        <taxon>Aspergillaceae</taxon>
        <taxon>Aspergillus</taxon>
        <taxon>Aspergillus subgen. Circumdati</taxon>
    </lineage>
</organism>
<sequence>MTASIRDTLTCSNAVCAGWRSYKSNSGLILLIFHILFHFTLWLQMTEARLCTYVSVCRRFSGYCRRDAILPGASFSYAHFNTFPSFTKLWPGSFQEQLITTNHVYGSPQLADYQPAFGRPTRSSLWYGTQHPATIRACPFHGLIAFWAWFLSTHVTLSYLRQGFSCLITILTLVTHFT</sequence>
<evidence type="ECO:0000313" key="2">
    <source>
        <dbReference type="EMBL" id="RDH20455.1"/>
    </source>
</evidence>
<dbReference type="AlphaFoldDB" id="A0A370C270"/>
<dbReference type="Proteomes" id="UP000253845">
    <property type="component" value="Unassembled WGS sequence"/>
</dbReference>
<keyword evidence="1" id="KW-0812">Transmembrane</keyword>
<evidence type="ECO:0000313" key="3">
    <source>
        <dbReference type="Proteomes" id="UP000253845"/>
    </source>
</evidence>
<accession>A0A370C270</accession>
<name>A0A370C270_ASPNG</name>
<keyword evidence="1" id="KW-1133">Transmembrane helix</keyword>